<feature type="transmembrane region" description="Helical" evidence="6">
    <location>
        <begin position="429"/>
        <end position="447"/>
    </location>
</feature>
<keyword evidence="5 6" id="KW-0472">Membrane</keyword>
<dbReference type="PANTHER" id="PTHR42770:SF7">
    <property type="entry name" value="MEMBRANE PROTEIN"/>
    <property type="match status" value="1"/>
</dbReference>
<evidence type="ECO:0000256" key="3">
    <source>
        <dbReference type="ARBA" id="ARBA00022692"/>
    </source>
</evidence>
<dbReference type="EMBL" id="BAABGL010000004">
    <property type="protein sequence ID" value="GAA4387621.1"/>
    <property type="molecule type" value="Genomic_DNA"/>
</dbReference>
<dbReference type="Proteomes" id="UP001500642">
    <property type="component" value="Unassembled WGS sequence"/>
</dbReference>
<evidence type="ECO:0000256" key="2">
    <source>
        <dbReference type="ARBA" id="ARBA00022475"/>
    </source>
</evidence>
<evidence type="ECO:0000256" key="6">
    <source>
        <dbReference type="SAM" id="Phobius"/>
    </source>
</evidence>
<comment type="caution">
    <text evidence="7">The sequence shown here is derived from an EMBL/GenBank/DDBJ whole genome shotgun (WGS) entry which is preliminary data.</text>
</comment>
<feature type="transmembrane region" description="Helical" evidence="6">
    <location>
        <begin position="314"/>
        <end position="339"/>
    </location>
</feature>
<protein>
    <submittedName>
        <fullName evidence="7">APC family permease</fullName>
    </submittedName>
</protein>
<dbReference type="PANTHER" id="PTHR42770">
    <property type="entry name" value="AMINO ACID TRANSPORTER-RELATED"/>
    <property type="match status" value="1"/>
</dbReference>
<keyword evidence="8" id="KW-1185">Reference proteome</keyword>
<feature type="transmembrane region" description="Helical" evidence="6">
    <location>
        <begin position="114"/>
        <end position="137"/>
    </location>
</feature>
<accession>A0ABP8JA97</accession>
<dbReference type="RefSeq" id="WP_345030647.1">
    <property type="nucleotide sequence ID" value="NZ_BAABGL010000004.1"/>
</dbReference>
<organism evidence="7 8">
    <name type="scientific">Brevibacterium pityocampae</name>
    <dbReference type="NCBI Taxonomy" id="506594"/>
    <lineage>
        <taxon>Bacteria</taxon>
        <taxon>Bacillati</taxon>
        <taxon>Actinomycetota</taxon>
        <taxon>Actinomycetes</taxon>
        <taxon>Micrococcales</taxon>
        <taxon>Brevibacteriaceae</taxon>
        <taxon>Brevibacterium</taxon>
    </lineage>
</organism>
<evidence type="ECO:0000256" key="5">
    <source>
        <dbReference type="ARBA" id="ARBA00023136"/>
    </source>
</evidence>
<feature type="transmembrane region" description="Helical" evidence="6">
    <location>
        <begin position="193"/>
        <end position="212"/>
    </location>
</feature>
<sequence length="504" mass="53529">MSTHPPTPDSSGARSTSSASVDELGHVDRGHGFVRVLGNVDALFIGFGAMIGFGWITLTGGWLESAGTLGALLAFVVGGIIMGFVGVVYSELVAAMPHAGGEHNYLIRGMGPRLSLLGSWAITGGYISVVMFEAVAFPRTIEYLFPNFQQIHLWTIADFDVHLTWALAGTIGSLIVMWINIRGVKVAGLVQTFVVSFLVIMAFLLLAGGVVGGELSNTQPLFNGGAIGFVAVLGAVPFLFVGFDVIPQSAEEIKVPPKQIGKLVVMSVVMAVLFYLIIIFSTSLALPASQLASFDLVTADALADLMGHPIWGDIVIAGGLAGIITSWIAFLMGASRLMWAMANSGMIPAWFGKLHPKYRTPVNALLFIGILSAFAPFAGTAMLGWVVDSGSPMIVFAYGLVAVAFVILRKKEPGMDRPLRVGGKGGAGIAIGIIAAVLCAILIIMYIPELTPISVTLAWQSYLMFGLWMLAGVLLMFRLPGGIKPGPDAEHELLTQINERKRRK</sequence>
<gene>
    <name evidence="7" type="ORF">GCM10023167_11730</name>
</gene>
<feature type="transmembrane region" description="Helical" evidence="6">
    <location>
        <begin position="224"/>
        <end position="243"/>
    </location>
</feature>
<feature type="transmembrane region" description="Helical" evidence="6">
    <location>
        <begin position="459"/>
        <end position="477"/>
    </location>
</feature>
<keyword evidence="3 6" id="KW-0812">Transmembrane</keyword>
<feature type="transmembrane region" description="Helical" evidence="6">
    <location>
        <begin position="391"/>
        <end position="408"/>
    </location>
</feature>
<feature type="transmembrane region" description="Helical" evidence="6">
    <location>
        <begin position="69"/>
        <end position="93"/>
    </location>
</feature>
<reference evidence="8" key="1">
    <citation type="journal article" date="2019" name="Int. J. Syst. Evol. Microbiol.">
        <title>The Global Catalogue of Microorganisms (GCM) 10K type strain sequencing project: providing services to taxonomists for standard genome sequencing and annotation.</title>
        <authorList>
            <consortium name="The Broad Institute Genomics Platform"/>
            <consortium name="The Broad Institute Genome Sequencing Center for Infectious Disease"/>
            <person name="Wu L."/>
            <person name="Ma J."/>
        </authorList>
    </citation>
    <scope>NUCLEOTIDE SEQUENCE [LARGE SCALE GENOMIC DNA]</scope>
    <source>
        <strain evidence="8">JCM 17808</strain>
    </source>
</reference>
<evidence type="ECO:0000256" key="4">
    <source>
        <dbReference type="ARBA" id="ARBA00022989"/>
    </source>
</evidence>
<feature type="transmembrane region" description="Helical" evidence="6">
    <location>
        <begin position="263"/>
        <end position="286"/>
    </location>
</feature>
<proteinExistence type="predicted"/>
<dbReference type="Gene3D" id="1.20.1740.10">
    <property type="entry name" value="Amino acid/polyamine transporter I"/>
    <property type="match status" value="1"/>
</dbReference>
<comment type="subcellular location">
    <subcellularLocation>
        <location evidence="1">Cell membrane</location>
        <topology evidence="1">Multi-pass membrane protein</topology>
    </subcellularLocation>
</comment>
<evidence type="ECO:0000313" key="8">
    <source>
        <dbReference type="Proteomes" id="UP001500642"/>
    </source>
</evidence>
<dbReference type="PIRSF" id="PIRSF006060">
    <property type="entry name" value="AA_transporter"/>
    <property type="match status" value="1"/>
</dbReference>
<evidence type="ECO:0000256" key="1">
    <source>
        <dbReference type="ARBA" id="ARBA00004651"/>
    </source>
</evidence>
<dbReference type="InterPro" id="IPR002293">
    <property type="entry name" value="AA/rel_permease1"/>
</dbReference>
<feature type="transmembrane region" description="Helical" evidence="6">
    <location>
        <begin position="42"/>
        <end position="63"/>
    </location>
</feature>
<feature type="transmembrane region" description="Helical" evidence="6">
    <location>
        <begin position="360"/>
        <end position="385"/>
    </location>
</feature>
<feature type="transmembrane region" description="Helical" evidence="6">
    <location>
        <begin position="163"/>
        <end position="181"/>
    </location>
</feature>
<evidence type="ECO:0000313" key="7">
    <source>
        <dbReference type="EMBL" id="GAA4387621.1"/>
    </source>
</evidence>
<dbReference type="Pfam" id="PF13520">
    <property type="entry name" value="AA_permease_2"/>
    <property type="match status" value="1"/>
</dbReference>
<keyword evidence="2" id="KW-1003">Cell membrane</keyword>
<dbReference type="InterPro" id="IPR050367">
    <property type="entry name" value="APC_superfamily"/>
</dbReference>
<name>A0ABP8JA97_9MICO</name>
<keyword evidence="4 6" id="KW-1133">Transmembrane helix</keyword>